<evidence type="ECO:0000313" key="3">
    <source>
        <dbReference type="Proteomes" id="UP000228781"/>
    </source>
</evidence>
<keyword evidence="1" id="KW-0812">Transmembrane</keyword>
<keyword evidence="1" id="KW-0472">Membrane</keyword>
<dbReference type="Proteomes" id="UP000228781">
    <property type="component" value="Unassembled WGS sequence"/>
</dbReference>
<gene>
    <name evidence="2" type="ORF">CO059_01065</name>
</gene>
<evidence type="ECO:0000313" key="2">
    <source>
        <dbReference type="EMBL" id="PJC22955.1"/>
    </source>
</evidence>
<comment type="caution">
    <text evidence="2">The sequence shown here is derived from an EMBL/GenBank/DDBJ whole genome shotgun (WGS) entry which is preliminary data.</text>
</comment>
<dbReference type="AlphaFoldDB" id="A0A2M8EJQ0"/>
<organism evidence="2 3">
    <name type="scientific">candidate division WWE3 bacterium CG_4_9_14_0_2_um_filter_48_10</name>
    <dbReference type="NCBI Taxonomy" id="1975078"/>
    <lineage>
        <taxon>Bacteria</taxon>
        <taxon>Katanobacteria</taxon>
    </lineage>
</organism>
<feature type="transmembrane region" description="Helical" evidence="1">
    <location>
        <begin position="45"/>
        <end position="63"/>
    </location>
</feature>
<accession>A0A2M8EJQ0</accession>
<evidence type="ECO:0000256" key="1">
    <source>
        <dbReference type="SAM" id="Phobius"/>
    </source>
</evidence>
<reference evidence="3" key="1">
    <citation type="submission" date="2017-09" db="EMBL/GenBank/DDBJ databases">
        <title>Depth-based differentiation of microbial function through sediment-hosted aquifers and enrichment of novel symbionts in the deep terrestrial subsurface.</title>
        <authorList>
            <person name="Probst A.J."/>
            <person name="Ladd B."/>
            <person name="Jarett J.K."/>
            <person name="Geller-Mcgrath D.E."/>
            <person name="Sieber C.M.K."/>
            <person name="Emerson J.B."/>
            <person name="Anantharaman K."/>
            <person name="Thomas B.C."/>
            <person name="Malmstrom R."/>
            <person name="Stieglmeier M."/>
            <person name="Klingl A."/>
            <person name="Woyke T."/>
            <person name="Ryan C.M."/>
            <person name="Banfield J.F."/>
        </authorList>
    </citation>
    <scope>NUCLEOTIDE SEQUENCE [LARGE SCALE GENOMIC DNA]</scope>
</reference>
<keyword evidence="1" id="KW-1133">Transmembrane helix</keyword>
<dbReference type="EMBL" id="PFSK01000014">
    <property type="protein sequence ID" value="PJC22955.1"/>
    <property type="molecule type" value="Genomic_DNA"/>
</dbReference>
<sequence>MWRIWRVLQRYNTPFGPSVPLGIVGLLFTLPAILFMTAGSVSIGMLFLPVGAVFAVLSFATLWF</sequence>
<feature type="transmembrane region" description="Helical" evidence="1">
    <location>
        <begin position="21"/>
        <end position="39"/>
    </location>
</feature>
<proteinExistence type="predicted"/>
<name>A0A2M8EJQ0_UNCKA</name>
<protein>
    <submittedName>
        <fullName evidence="2">Uncharacterized protein</fullName>
    </submittedName>
</protein>